<keyword evidence="1" id="KW-0678">Repressor</keyword>
<sequence>MRNTSVNAHEDVQRSVFAVGNDYPPGLVLPLHSHKRSQCLYAITGVLTVTSSEGSWVVPPRCASFIPSGIEHEVRMNGPTTTRSAHISPEAARAAGLPEHCTVIGVSPLLHELLSAAVDLPKEYPLGGHDDHLMQLIIEEIAEMPELPLNAPLPQEPRLARLCQDLLQAPTLESDIDTAARQVRMSRRNFTRLFREQTGMSFGEWRQQACLLAALTRLGQGEPVTHVAMELGYSSTSAFTVAFRRALGSSPSRYLAGRKSNDSG</sequence>
<dbReference type="Proteomes" id="UP000294692">
    <property type="component" value="Unassembled WGS sequence"/>
</dbReference>
<keyword evidence="3" id="KW-0238">DNA-binding</keyword>
<feature type="domain" description="HTH araC/xylS-type" evidence="5">
    <location>
        <begin position="157"/>
        <end position="257"/>
    </location>
</feature>
<dbReference type="OrthoDB" id="2536004at2"/>
<reference evidence="6 7" key="1">
    <citation type="submission" date="2019-03" db="EMBL/GenBank/DDBJ databases">
        <title>Genomic Encyclopedia of Type Strains, Phase IV (KMG-IV): sequencing the most valuable type-strain genomes for metagenomic binning, comparative biology and taxonomic classification.</title>
        <authorList>
            <person name="Goeker M."/>
        </authorList>
    </citation>
    <scope>NUCLEOTIDE SEQUENCE [LARGE SCALE GENOMIC DNA]</scope>
    <source>
        <strain evidence="6 7">DSM 100048</strain>
    </source>
</reference>
<dbReference type="SUPFAM" id="SSF46689">
    <property type="entry name" value="Homeodomain-like"/>
    <property type="match status" value="2"/>
</dbReference>
<dbReference type="RefSeq" id="WP_132475372.1">
    <property type="nucleotide sequence ID" value="NZ_JBHRVM010000001.1"/>
</dbReference>
<gene>
    <name evidence="6" type="ORF">EV686_103226</name>
</gene>
<protein>
    <submittedName>
        <fullName evidence="6">AraC family transcriptional regulator</fullName>
    </submittedName>
</protein>
<dbReference type="GO" id="GO:0043565">
    <property type="term" value="F:sequence-specific DNA binding"/>
    <property type="evidence" value="ECO:0007669"/>
    <property type="project" value="InterPro"/>
</dbReference>
<keyword evidence="7" id="KW-1185">Reference proteome</keyword>
<dbReference type="Gene3D" id="2.60.120.10">
    <property type="entry name" value="Jelly Rolls"/>
    <property type="match status" value="1"/>
</dbReference>
<dbReference type="AlphaFoldDB" id="A0A4R3VD74"/>
<organism evidence="6 7">
    <name type="scientific">Paracandidimonas soli</name>
    <dbReference type="NCBI Taxonomy" id="1917182"/>
    <lineage>
        <taxon>Bacteria</taxon>
        <taxon>Pseudomonadati</taxon>
        <taxon>Pseudomonadota</taxon>
        <taxon>Betaproteobacteria</taxon>
        <taxon>Burkholderiales</taxon>
        <taxon>Alcaligenaceae</taxon>
        <taxon>Paracandidimonas</taxon>
    </lineage>
</organism>
<dbReference type="GO" id="GO:0003700">
    <property type="term" value="F:DNA-binding transcription factor activity"/>
    <property type="evidence" value="ECO:0007669"/>
    <property type="project" value="InterPro"/>
</dbReference>
<dbReference type="PRINTS" id="PR00032">
    <property type="entry name" value="HTHARAC"/>
</dbReference>
<accession>A0A4R3VD74</accession>
<dbReference type="PANTHER" id="PTHR11019:SF159">
    <property type="entry name" value="TRANSCRIPTIONAL REGULATOR-RELATED"/>
    <property type="match status" value="1"/>
</dbReference>
<dbReference type="InterPro" id="IPR009057">
    <property type="entry name" value="Homeodomain-like_sf"/>
</dbReference>
<evidence type="ECO:0000256" key="1">
    <source>
        <dbReference type="ARBA" id="ARBA00022491"/>
    </source>
</evidence>
<evidence type="ECO:0000313" key="6">
    <source>
        <dbReference type="EMBL" id="TCV00645.1"/>
    </source>
</evidence>
<dbReference type="SMART" id="SM00342">
    <property type="entry name" value="HTH_ARAC"/>
    <property type="match status" value="1"/>
</dbReference>
<proteinExistence type="predicted"/>
<comment type="caution">
    <text evidence="6">The sequence shown here is derived from an EMBL/GenBank/DDBJ whole genome shotgun (WGS) entry which is preliminary data.</text>
</comment>
<evidence type="ECO:0000256" key="2">
    <source>
        <dbReference type="ARBA" id="ARBA00023015"/>
    </source>
</evidence>
<dbReference type="PANTHER" id="PTHR11019">
    <property type="entry name" value="HTH-TYPE TRANSCRIPTIONAL REGULATOR NIMR"/>
    <property type="match status" value="1"/>
</dbReference>
<evidence type="ECO:0000256" key="3">
    <source>
        <dbReference type="ARBA" id="ARBA00023125"/>
    </source>
</evidence>
<dbReference type="Gene3D" id="1.10.10.60">
    <property type="entry name" value="Homeodomain-like"/>
    <property type="match status" value="2"/>
</dbReference>
<name>A0A4R3VD74_9BURK</name>
<keyword evidence="2" id="KW-0805">Transcription regulation</keyword>
<evidence type="ECO:0000313" key="7">
    <source>
        <dbReference type="Proteomes" id="UP000294692"/>
    </source>
</evidence>
<dbReference type="EMBL" id="SMBX01000003">
    <property type="protein sequence ID" value="TCV00645.1"/>
    <property type="molecule type" value="Genomic_DNA"/>
</dbReference>
<keyword evidence="4" id="KW-0804">Transcription</keyword>
<dbReference type="InterPro" id="IPR011051">
    <property type="entry name" value="RmlC_Cupin_sf"/>
</dbReference>
<dbReference type="InterPro" id="IPR014710">
    <property type="entry name" value="RmlC-like_jellyroll"/>
</dbReference>
<dbReference type="Pfam" id="PF07883">
    <property type="entry name" value="Cupin_2"/>
    <property type="match status" value="1"/>
</dbReference>
<dbReference type="InterPro" id="IPR013096">
    <property type="entry name" value="Cupin_2"/>
</dbReference>
<evidence type="ECO:0000256" key="4">
    <source>
        <dbReference type="ARBA" id="ARBA00023163"/>
    </source>
</evidence>
<dbReference type="InterPro" id="IPR020449">
    <property type="entry name" value="Tscrpt_reg_AraC-type_HTH"/>
</dbReference>
<dbReference type="InterPro" id="IPR018060">
    <property type="entry name" value="HTH_AraC"/>
</dbReference>
<dbReference type="Pfam" id="PF12833">
    <property type="entry name" value="HTH_18"/>
    <property type="match status" value="1"/>
</dbReference>
<dbReference type="CDD" id="cd06124">
    <property type="entry name" value="cupin_NimR-like_N"/>
    <property type="match status" value="1"/>
</dbReference>
<dbReference type="PROSITE" id="PS01124">
    <property type="entry name" value="HTH_ARAC_FAMILY_2"/>
    <property type="match status" value="1"/>
</dbReference>
<dbReference type="FunFam" id="1.10.10.60:FF:000132">
    <property type="entry name" value="AraC family transcriptional regulator"/>
    <property type="match status" value="1"/>
</dbReference>
<dbReference type="SUPFAM" id="SSF51182">
    <property type="entry name" value="RmlC-like cupins"/>
    <property type="match status" value="1"/>
</dbReference>
<evidence type="ECO:0000259" key="5">
    <source>
        <dbReference type="PROSITE" id="PS01124"/>
    </source>
</evidence>